<sequence>MKTITFTREELCELVWKKTIEQITRLYDISSYNLRTACAEMQVPLPYASYWVQVRYGREWKTKLPQNYTGSQTVEILKKKYETEKHIPVPSPIVILTREIEKDPKAPLGVGEKLNKPHKLIQITKDSWNKRDKSKRYWEPDREGLYLHVADALMTRAFCFMDAFIKLLEYRGHELRKNQYGYTVAVVGGIEIEVQLREANKRVPSKQGYSTTELIPTGKFVFQVGKYSDQKEWRDGAILLEGMLARIVAKLEIMSEKERKWQEESRLRQIEREKQEAIEREAVERKHKEVQNFKVLLEDAQRFDEVTKLRNYVKAVQKQTDPLDEQTQQWIIWAEKKINWIDPLICAPDDIFTKHDLKQYKKW</sequence>
<gene>
    <name evidence="2" type="ORF">CFS9_26520</name>
</gene>
<keyword evidence="1" id="KW-0175">Coiled coil</keyword>
<reference evidence="2" key="1">
    <citation type="submission" date="2024-05" db="EMBL/GenBank/DDBJ databases">
        <title>Whole-Genome Sequence of CFS9, a Potential Fish Probiotic Isolated from the Body Surface of Silurus asotus.</title>
        <authorList>
            <person name="Kojima M."/>
            <person name="Tobioka K."/>
            <person name="Yokota K."/>
            <person name="Nakatani H."/>
            <person name="Hori K."/>
            <person name="Tamaru Y."/>
            <person name="Okazaki F."/>
        </authorList>
    </citation>
    <scope>NUCLEOTIDE SEQUENCE</scope>
    <source>
        <strain evidence="2">CFS9</strain>
    </source>
</reference>
<name>A0AAT9H3F9_9FLAO</name>
<proteinExistence type="predicted"/>
<evidence type="ECO:0000313" key="2">
    <source>
        <dbReference type="EMBL" id="BFM44011.1"/>
    </source>
</evidence>
<evidence type="ECO:0000256" key="1">
    <source>
        <dbReference type="SAM" id="Coils"/>
    </source>
</evidence>
<feature type="coiled-coil region" evidence="1">
    <location>
        <begin position="253"/>
        <end position="280"/>
    </location>
</feature>
<organism evidence="2">
    <name type="scientific">Flavobacterium sp. CFS9</name>
    <dbReference type="NCBI Taxonomy" id="3143118"/>
    <lineage>
        <taxon>Bacteria</taxon>
        <taxon>Pseudomonadati</taxon>
        <taxon>Bacteroidota</taxon>
        <taxon>Flavobacteriia</taxon>
        <taxon>Flavobacteriales</taxon>
        <taxon>Flavobacteriaceae</taxon>
        <taxon>Flavobacterium</taxon>
    </lineage>
</organism>
<accession>A0AAT9H3F9</accession>
<dbReference type="AlphaFoldDB" id="A0AAT9H3F9"/>
<dbReference type="EMBL" id="AP031573">
    <property type="protein sequence ID" value="BFM44011.1"/>
    <property type="molecule type" value="Genomic_DNA"/>
</dbReference>
<dbReference type="RefSeq" id="WP_369615162.1">
    <property type="nucleotide sequence ID" value="NZ_AP031573.1"/>
</dbReference>
<protein>
    <submittedName>
        <fullName evidence="2">Uncharacterized protein</fullName>
    </submittedName>
</protein>